<evidence type="ECO:0000259" key="2">
    <source>
        <dbReference type="Pfam" id="PF01510"/>
    </source>
</evidence>
<reference evidence="3 4" key="1">
    <citation type="submission" date="2007-06" db="EMBL/GenBank/DDBJ databases">
        <authorList>
            <person name="Shimkets L."/>
            <person name="Ferriera S."/>
            <person name="Johnson J."/>
            <person name="Kravitz S."/>
            <person name="Beeson K."/>
            <person name="Sutton G."/>
            <person name="Rogers Y.-H."/>
            <person name="Friedman R."/>
            <person name="Frazier M."/>
            <person name="Venter J.C."/>
        </authorList>
    </citation>
    <scope>NUCLEOTIDE SEQUENCE [LARGE SCALE GENOMIC DNA]</scope>
    <source>
        <strain evidence="3 4">SIR-1</strain>
    </source>
</reference>
<dbReference type="GO" id="GO:0008745">
    <property type="term" value="F:N-acetylmuramoyl-L-alanine amidase activity"/>
    <property type="evidence" value="ECO:0007669"/>
    <property type="project" value="InterPro"/>
</dbReference>
<dbReference type="Gene3D" id="3.40.80.10">
    <property type="entry name" value="Peptidoglycan recognition protein-like"/>
    <property type="match status" value="1"/>
</dbReference>
<dbReference type="Proteomes" id="UP000005801">
    <property type="component" value="Unassembled WGS sequence"/>
</dbReference>
<evidence type="ECO:0000313" key="4">
    <source>
        <dbReference type="Proteomes" id="UP000005801"/>
    </source>
</evidence>
<keyword evidence="4" id="KW-1185">Reference proteome</keyword>
<dbReference type="Pfam" id="PF01510">
    <property type="entry name" value="Amidase_2"/>
    <property type="match status" value="1"/>
</dbReference>
<evidence type="ECO:0000313" key="3">
    <source>
        <dbReference type="EMBL" id="EDM74546.1"/>
    </source>
</evidence>
<dbReference type="EMBL" id="ABCS01000125">
    <property type="protein sequence ID" value="EDM74546.1"/>
    <property type="molecule type" value="Genomic_DNA"/>
</dbReference>
<dbReference type="InterPro" id="IPR002502">
    <property type="entry name" value="Amidase_domain"/>
</dbReference>
<dbReference type="InterPro" id="IPR036505">
    <property type="entry name" value="Amidase/PGRP_sf"/>
</dbReference>
<protein>
    <submittedName>
        <fullName evidence="3">N-acetylmuramoyl-L-alanine amidase, family 2</fullName>
    </submittedName>
</protein>
<proteinExistence type="predicted"/>
<dbReference type="eggNOG" id="COG3023">
    <property type="taxonomic scope" value="Bacteria"/>
</dbReference>
<dbReference type="GO" id="GO:0009253">
    <property type="term" value="P:peptidoglycan catabolic process"/>
    <property type="evidence" value="ECO:0007669"/>
    <property type="project" value="InterPro"/>
</dbReference>
<dbReference type="RefSeq" id="WP_006976285.1">
    <property type="nucleotide sequence ID" value="NZ_ABCS01000125.1"/>
</dbReference>
<feature type="domain" description="N-acetylmuramoyl-L-alanine amidase" evidence="2">
    <location>
        <begin position="42"/>
        <end position="173"/>
    </location>
</feature>
<comment type="caution">
    <text evidence="3">The sequence shown here is derived from an EMBL/GenBank/DDBJ whole genome shotgun (WGS) entry which is preliminary data.</text>
</comment>
<gene>
    <name evidence="3" type="ORF">PPSIR1_29088</name>
</gene>
<accession>A6GHU9</accession>
<sequence>MTDPQPIEFEGVKFYDLRSEQSDPHPKGKTKNGKTVRLHPPEVDSIVLHQTAVKFGAKDELALARRCLKTACHVMAFHDGFIVQPTPIDWYLYHADALNKRSLCIEVDGNYPGLMGGKIKNDKAETPLTEAVIKAARAGVKLLVEAGRAEGMRIEYIYAHRQTDSWRRADPGEALWRKVALEYAVDVLGLKTRPAEFFEKKDNRTGKPIPTNWDRDGVGDY</sequence>
<dbReference type="SUPFAM" id="SSF55846">
    <property type="entry name" value="N-acetylmuramoyl-L-alanine amidase-like"/>
    <property type="match status" value="1"/>
</dbReference>
<feature type="region of interest" description="Disordered" evidence="1">
    <location>
        <begin position="201"/>
        <end position="221"/>
    </location>
</feature>
<evidence type="ECO:0000256" key="1">
    <source>
        <dbReference type="SAM" id="MobiDB-lite"/>
    </source>
</evidence>
<name>A6GHU9_9BACT</name>
<dbReference type="OrthoDB" id="9794842at2"/>
<organism evidence="3 4">
    <name type="scientific">Plesiocystis pacifica SIR-1</name>
    <dbReference type="NCBI Taxonomy" id="391625"/>
    <lineage>
        <taxon>Bacteria</taxon>
        <taxon>Pseudomonadati</taxon>
        <taxon>Myxococcota</taxon>
        <taxon>Polyangia</taxon>
        <taxon>Nannocystales</taxon>
        <taxon>Nannocystaceae</taxon>
        <taxon>Plesiocystis</taxon>
    </lineage>
</organism>
<dbReference type="AlphaFoldDB" id="A6GHU9"/>